<evidence type="ECO:0000256" key="6">
    <source>
        <dbReference type="SAM" id="Phobius"/>
    </source>
</evidence>
<proteinExistence type="predicted"/>
<dbReference type="Proteomes" id="UP000005384">
    <property type="component" value="Unassembled WGS sequence"/>
</dbReference>
<keyword evidence="4 6" id="KW-1133">Transmembrane helix</keyword>
<organism evidence="7 8">
    <name type="scientific">Hungatella hathewayi WAL-18680</name>
    <dbReference type="NCBI Taxonomy" id="742737"/>
    <lineage>
        <taxon>Bacteria</taxon>
        <taxon>Bacillati</taxon>
        <taxon>Bacillota</taxon>
        <taxon>Clostridia</taxon>
        <taxon>Lachnospirales</taxon>
        <taxon>Lachnospiraceae</taxon>
        <taxon>Hungatella</taxon>
    </lineage>
</organism>
<accession>G5IDJ5</accession>
<gene>
    <name evidence="7" type="ORF">HMPREF9473_01572</name>
</gene>
<feature type="transmembrane region" description="Helical" evidence="6">
    <location>
        <begin position="97"/>
        <end position="116"/>
    </location>
</feature>
<dbReference type="GO" id="GO:0005886">
    <property type="term" value="C:plasma membrane"/>
    <property type="evidence" value="ECO:0007669"/>
    <property type="project" value="UniProtKB-SubCell"/>
</dbReference>
<keyword evidence="3 6" id="KW-0812">Transmembrane</keyword>
<dbReference type="CDD" id="cd06579">
    <property type="entry name" value="TM_PBP1_transp_AraH_like"/>
    <property type="match status" value="1"/>
</dbReference>
<evidence type="ECO:0000256" key="2">
    <source>
        <dbReference type="ARBA" id="ARBA00022475"/>
    </source>
</evidence>
<evidence type="ECO:0000256" key="3">
    <source>
        <dbReference type="ARBA" id="ARBA00022692"/>
    </source>
</evidence>
<dbReference type="GO" id="GO:0022857">
    <property type="term" value="F:transmembrane transporter activity"/>
    <property type="evidence" value="ECO:0007669"/>
    <property type="project" value="InterPro"/>
</dbReference>
<feature type="transmembrane region" description="Helical" evidence="6">
    <location>
        <begin position="20"/>
        <end position="39"/>
    </location>
</feature>
<dbReference type="HOGENOM" id="CLU_028880_4_0_9"/>
<keyword evidence="8" id="KW-1185">Reference proteome</keyword>
<comment type="caution">
    <text evidence="7">The sequence shown here is derived from an EMBL/GenBank/DDBJ whole genome shotgun (WGS) entry which is preliminary data.</text>
</comment>
<evidence type="ECO:0000313" key="8">
    <source>
        <dbReference type="Proteomes" id="UP000005384"/>
    </source>
</evidence>
<dbReference type="PANTHER" id="PTHR32196">
    <property type="entry name" value="ABC TRANSPORTER PERMEASE PROTEIN YPHD-RELATED-RELATED"/>
    <property type="match status" value="1"/>
</dbReference>
<dbReference type="InterPro" id="IPR001851">
    <property type="entry name" value="ABC_transp_permease"/>
</dbReference>
<feature type="transmembrane region" description="Helical" evidence="6">
    <location>
        <begin position="271"/>
        <end position="291"/>
    </location>
</feature>
<dbReference type="PATRIC" id="fig|742737.3.peg.1592"/>
<keyword evidence="5 6" id="KW-0472">Membrane</keyword>
<dbReference type="EMBL" id="ADLN01000020">
    <property type="protein sequence ID" value="EHI60441.1"/>
    <property type="molecule type" value="Genomic_DNA"/>
</dbReference>
<name>G5IDJ5_9FIRM</name>
<reference evidence="7 8" key="1">
    <citation type="submission" date="2011-08" db="EMBL/GenBank/DDBJ databases">
        <title>The Genome Sequence of Clostridium hathewayi WAL-18680.</title>
        <authorList>
            <consortium name="The Broad Institute Genome Sequencing Platform"/>
            <person name="Earl A."/>
            <person name="Ward D."/>
            <person name="Feldgarden M."/>
            <person name="Gevers D."/>
            <person name="Finegold S.M."/>
            <person name="Summanen P.H."/>
            <person name="Molitoris D.R."/>
            <person name="Song M."/>
            <person name="Daigneault M."/>
            <person name="Allen-Vercoe E."/>
            <person name="Young S.K."/>
            <person name="Zeng Q."/>
            <person name="Gargeya S."/>
            <person name="Fitzgerald M."/>
            <person name="Haas B."/>
            <person name="Abouelleil A."/>
            <person name="Alvarado L."/>
            <person name="Arachchi H.M."/>
            <person name="Berlin A."/>
            <person name="Brown A."/>
            <person name="Chapman S.B."/>
            <person name="Chen Z."/>
            <person name="Dunbar C."/>
            <person name="Freedman E."/>
            <person name="Gearin G."/>
            <person name="Gellesch M."/>
            <person name="Goldberg J."/>
            <person name="Griggs A."/>
            <person name="Gujja S."/>
            <person name="Heiman D."/>
            <person name="Howarth C."/>
            <person name="Larson L."/>
            <person name="Lui A."/>
            <person name="MacDonald P.J.P."/>
            <person name="Montmayeur A."/>
            <person name="Murphy C."/>
            <person name="Neiman D."/>
            <person name="Pearson M."/>
            <person name="Priest M."/>
            <person name="Roberts A."/>
            <person name="Saif S."/>
            <person name="Shea T."/>
            <person name="Shenoy N."/>
            <person name="Sisk P."/>
            <person name="Stolte C."/>
            <person name="Sykes S."/>
            <person name="Wortman J."/>
            <person name="Nusbaum C."/>
            <person name="Birren B."/>
        </authorList>
    </citation>
    <scope>NUCLEOTIDE SEQUENCE [LARGE SCALE GENOMIC DNA]</scope>
    <source>
        <strain evidence="7 8">WAL-18680</strain>
    </source>
</reference>
<dbReference type="OrthoDB" id="9813906at2"/>
<feature type="transmembrane region" description="Helical" evidence="6">
    <location>
        <begin position="214"/>
        <end position="233"/>
    </location>
</feature>
<protein>
    <recommendedName>
        <fullName evidence="9">ABC transporter permease</fullName>
    </recommendedName>
</protein>
<feature type="transmembrane region" description="Helical" evidence="6">
    <location>
        <begin position="162"/>
        <end position="183"/>
    </location>
</feature>
<feature type="transmembrane region" description="Helical" evidence="6">
    <location>
        <begin position="123"/>
        <end position="142"/>
    </location>
</feature>
<evidence type="ECO:0000256" key="5">
    <source>
        <dbReference type="ARBA" id="ARBA00023136"/>
    </source>
</evidence>
<dbReference type="Pfam" id="PF02653">
    <property type="entry name" value="BPD_transp_2"/>
    <property type="match status" value="1"/>
</dbReference>
<sequence length="322" mass="33455">MKSILSKAGTAAKKSTAQLILIVLVIFFAVECGSMFFSANNLISIVRQVSTMGIAALGISFLMITGNLDFSTGQVYAFVGTMTAFLFSAGVPITLAMLVGLAGGILIFCLTCFISINFKISRLVVSMAVGTAVSGLSCIIARNKTIYGLPDSIKWLGQGYLFNLIPISTVIFLGLAVIVSFLFRRTYLGRYLFAVGGNDDVARLSGIHVNKIKFTASIIGGLLVGIAGLVSMSRTFSGSPFSGGSLSQDVISAAVLGGVSVSGGTGKTSGIVTGVIIIGTLSVGLNMMGLNTNSQDIFKGSMLLVAVILDALSKKRKAGIKK</sequence>
<evidence type="ECO:0000256" key="4">
    <source>
        <dbReference type="ARBA" id="ARBA00022989"/>
    </source>
</evidence>
<evidence type="ECO:0008006" key="9">
    <source>
        <dbReference type="Google" id="ProtNLM"/>
    </source>
</evidence>
<dbReference type="AlphaFoldDB" id="G5IDJ5"/>
<evidence type="ECO:0000313" key="7">
    <source>
        <dbReference type="EMBL" id="EHI60441.1"/>
    </source>
</evidence>
<keyword evidence="2" id="KW-1003">Cell membrane</keyword>
<comment type="subcellular location">
    <subcellularLocation>
        <location evidence="1">Cell membrane</location>
        <topology evidence="1">Multi-pass membrane protein</topology>
    </subcellularLocation>
</comment>
<evidence type="ECO:0000256" key="1">
    <source>
        <dbReference type="ARBA" id="ARBA00004651"/>
    </source>
</evidence>
<dbReference type="RefSeq" id="WP_006779558.1">
    <property type="nucleotide sequence ID" value="NZ_CP040506.1"/>
</dbReference>